<dbReference type="Proteomes" id="UP000199650">
    <property type="component" value="Unassembled WGS sequence"/>
</dbReference>
<feature type="compositionally biased region" description="Acidic residues" evidence="1">
    <location>
        <begin position="91"/>
        <end position="101"/>
    </location>
</feature>
<dbReference type="STRING" id="1173584.SAMN05444851_1610"/>
<evidence type="ECO:0000256" key="2">
    <source>
        <dbReference type="SAM" id="Phobius"/>
    </source>
</evidence>
<keyword evidence="2" id="KW-1133">Transmembrane helix</keyword>
<feature type="region of interest" description="Disordered" evidence="1">
    <location>
        <begin position="34"/>
        <end position="119"/>
    </location>
</feature>
<protein>
    <submittedName>
        <fullName evidence="3">AsmA-like C-terminal region</fullName>
    </submittedName>
</protein>
<proteinExistence type="predicted"/>
<name>A0A1I0PFN5_9RHOB</name>
<keyword evidence="4" id="KW-1185">Reference proteome</keyword>
<dbReference type="EMBL" id="FOJB01000001">
    <property type="protein sequence ID" value="SEW13255.1"/>
    <property type="molecule type" value="Genomic_DNA"/>
</dbReference>
<evidence type="ECO:0000313" key="3">
    <source>
        <dbReference type="EMBL" id="SEW13255.1"/>
    </source>
</evidence>
<accession>A0A1I0PFN5</accession>
<dbReference type="AlphaFoldDB" id="A0A1I0PFN5"/>
<evidence type="ECO:0000313" key="4">
    <source>
        <dbReference type="Proteomes" id="UP000199650"/>
    </source>
</evidence>
<keyword evidence="2" id="KW-0812">Transmembrane</keyword>
<keyword evidence="2" id="KW-0472">Membrane</keyword>
<reference evidence="3 4" key="1">
    <citation type="submission" date="2016-10" db="EMBL/GenBank/DDBJ databases">
        <authorList>
            <person name="de Groot N.N."/>
        </authorList>
    </citation>
    <scope>NUCLEOTIDE SEQUENCE [LARGE SCALE GENOMIC DNA]</scope>
    <source>
        <strain evidence="3 4">DSM 29439</strain>
    </source>
</reference>
<evidence type="ECO:0000256" key="1">
    <source>
        <dbReference type="SAM" id="MobiDB-lite"/>
    </source>
</evidence>
<sequence>MSLVFPELSFYAVSHQDERHEAARPKGIWAICMDKDDKPTGQEDADEVRPVRDGDMSSKHVDPVEPDAEDELSVDRAGESVTDGGASNDRETDESDQDDAPENAPPAQDELAAPDETEADSAALVATARFPRRRKAKGLEKHEVPPELRARRRKRLKWHFGIWSFVMIALAALFLALLSMSVTGHVFVLPKWATERIEQKINSQTNRVKLSLSQVELGVTRLGLPRLRLVDLGVRDETGLEIGRLNAVEGSLLLRPVLSGRVEPASLSLRGAQITIRRSRDGSFDLSLGQGIGASGDLASVLDRIDTVFTTGILAKSERITASNLTITLEDARTGRLWQVTDGALTISQTAQEVDMTLSFDVFNQTEELAETVLGFRSVKGSSAARLTATFKNARARDIAAQTPLLTFLGLVDAPISGALRTVIDETGQVSGLAGTLEFGAGSLSPDPAAKPVEFTGGKVYLDYDPERERMNFAQASLQSDWGEIQADGHSYLRGWSGGWPTELLGQLNVTHARISPPDVFESPLTLGQGSADFRLSLNPFRVDVGQFAITHDGALATGTARIGIGSEGWSVAIDAAADQISPEQVTAFWPLTNGQRTRIWARDNVTKGRFTDVSVAWRKEQGIPAHTALSAAFDGVTVRAVKEMVPIENASGQFTIDGRRLVVTADHGVLRPLDRSGKVVGVLDAAGTSFVIPQMARRPEDPSAPRPPVPAWVDLSVTGPLKAALHLLDDKPFRIFRQNPEGAIGPDMASGRVALGGRIDIAMQPKVPRSAIDYRLAGTLSTVKSDTIVSGRLLELPHADLAVSTEGVSISGKGRLSGVPVTGTWAQTFEAGASSGRSTVTGEMTLDQASLDAFSIGLPKGSVTGSTTGNYEIALARGEAPRISLEASLGGVGLSISALGWSKSQGSKGSLSLSGKLGSAPLIEELKLRAPGLDANGSVIMAEGGGLVAAQFDRVTLGGWLDAPVTLTGRGAGQPVSVTVKGGTVDMRKATLGSGKGGGAGGPPVPISLLLDRLIISKGITITGFDGDFTQTGGGLNGTFRGQIGGGPTISGTAAPQPKGTAFRLTSKDAGGVLRAAGVLKSARNGDMELILAPGGSKGVYDGNLKIKNIDVHDAPAMAELLSAISVVGLLQQLGGQGIPFTDVDARFRLDPDKVTVYEGSATGHSMGISMDGYYFLGSGQMDMQGVISPFYLVNSAGRIFARKGEGLVGFNYTLKGTASDPKVGVNPLSLFTPGFFRDIFRRNPPPRPQAE</sequence>
<gene>
    <name evidence="3" type="ORF">SAMN05444851_1610</name>
</gene>
<feature type="compositionally biased region" description="Basic and acidic residues" evidence="1">
    <location>
        <begin position="34"/>
        <end position="63"/>
    </location>
</feature>
<feature type="transmembrane region" description="Helical" evidence="2">
    <location>
        <begin position="158"/>
        <end position="180"/>
    </location>
</feature>
<organism evidence="3 4">
    <name type="scientific">Aliiroseovarius sediminilitoris</name>
    <dbReference type="NCBI Taxonomy" id="1173584"/>
    <lineage>
        <taxon>Bacteria</taxon>
        <taxon>Pseudomonadati</taxon>
        <taxon>Pseudomonadota</taxon>
        <taxon>Alphaproteobacteria</taxon>
        <taxon>Rhodobacterales</taxon>
        <taxon>Paracoccaceae</taxon>
        <taxon>Aliiroseovarius</taxon>
    </lineage>
</organism>